<dbReference type="OrthoDB" id="9780884at2"/>
<dbReference type="InterPro" id="IPR004843">
    <property type="entry name" value="Calcineurin-like_PHP"/>
</dbReference>
<dbReference type="AlphaFoldDB" id="A0A1X9YRE1"/>
<proteinExistence type="predicted"/>
<dbReference type="Proteomes" id="UP000266292">
    <property type="component" value="Chromosome"/>
</dbReference>
<dbReference type="KEGG" id="pact:CA264_08300"/>
<keyword evidence="4" id="KW-1185">Reference proteome</keyword>
<evidence type="ECO:0000313" key="4">
    <source>
        <dbReference type="Proteomes" id="UP000266292"/>
    </source>
</evidence>
<dbReference type="PANTHER" id="PTHR31302:SF0">
    <property type="entry name" value="TRANSMEMBRANE PROTEIN WITH METALLOPHOSPHOESTERASE DOMAIN"/>
    <property type="match status" value="1"/>
</dbReference>
<dbReference type="STRING" id="709015.GCA_000472485_01666"/>
<organism evidence="3 4">
    <name type="scientific">Pontibacter actiniarum</name>
    <dbReference type="NCBI Taxonomy" id="323450"/>
    <lineage>
        <taxon>Bacteria</taxon>
        <taxon>Pseudomonadati</taxon>
        <taxon>Bacteroidota</taxon>
        <taxon>Cytophagia</taxon>
        <taxon>Cytophagales</taxon>
        <taxon>Hymenobacteraceae</taxon>
        <taxon>Pontibacter</taxon>
    </lineage>
</organism>
<keyword evidence="1" id="KW-1133">Transmembrane helix</keyword>
<name>A0A1X9YRE1_9BACT</name>
<feature type="domain" description="Calcineurin-like phosphoesterase" evidence="2">
    <location>
        <begin position="48"/>
        <end position="224"/>
    </location>
</feature>
<keyword evidence="3" id="KW-0378">Hydrolase</keyword>
<dbReference type="InterPro" id="IPR029052">
    <property type="entry name" value="Metallo-depent_PP-like"/>
</dbReference>
<evidence type="ECO:0000259" key="2">
    <source>
        <dbReference type="Pfam" id="PF00149"/>
    </source>
</evidence>
<keyword evidence="1" id="KW-0472">Membrane</keyword>
<gene>
    <name evidence="3" type="ORF">CA264_08300</name>
</gene>
<protein>
    <submittedName>
        <fullName evidence="3">Phosphohydrolase</fullName>
    </submittedName>
</protein>
<dbReference type="Pfam" id="PF00149">
    <property type="entry name" value="Metallophos"/>
    <property type="match status" value="1"/>
</dbReference>
<dbReference type="InterPro" id="IPR051158">
    <property type="entry name" value="Metallophosphoesterase_sf"/>
</dbReference>
<keyword evidence="1" id="KW-0812">Transmembrane</keyword>
<dbReference type="RefSeq" id="WP_025606263.1">
    <property type="nucleotide sequence ID" value="NZ_CP021235.1"/>
</dbReference>
<dbReference type="Gene3D" id="3.60.21.10">
    <property type="match status" value="1"/>
</dbReference>
<dbReference type="PANTHER" id="PTHR31302">
    <property type="entry name" value="TRANSMEMBRANE PROTEIN WITH METALLOPHOSPHOESTERASE DOMAIN-RELATED"/>
    <property type="match status" value="1"/>
</dbReference>
<feature type="transmembrane region" description="Helical" evidence="1">
    <location>
        <begin position="6"/>
        <end position="27"/>
    </location>
</feature>
<reference evidence="4" key="1">
    <citation type="submission" date="2017-05" db="EMBL/GenBank/DDBJ databases">
        <authorList>
            <person name="Ray J."/>
            <person name="Price M."/>
            <person name="Deutschbauer A."/>
        </authorList>
    </citation>
    <scope>NUCLEOTIDE SEQUENCE [LARGE SCALE GENOMIC DNA]</scope>
    <source>
        <strain evidence="4">DSM 19842</strain>
    </source>
</reference>
<evidence type="ECO:0000256" key="1">
    <source>
        <dbReference type="SAM" id="Phobius"/>
    </source>
</evidence>
<dbReference type="GO" id="GO:0016787">
    <property type="term" value="F:hydrolase activity"/>
    <property type="evidence" value="ECO:0007669"/>
    <property type="project" value="UniProtKB-KW"/>
</dbReference>
<sequence>MKQTKINWILGTLAVGAAAVLLDSLILEKYFFKVKNFAIGPNTGDEELRIVLLTDLHFKDALLPQYSRLARKVNQLQPDLILITGDTLDSTGHTPPADAFFQLLDPNVKKVAIPGNNDYRAAPAIDDIRQVYERHNCDFLLNESKAYTLRGHRIMITGLDDLLEGDSNFTAAVQGVGREKHHLLLVHSPLQQEHAKRQLEKLNATRSPGEQLNIGYVFAGHTHGGQVRLPGFVPKLPPKSGGYVNGWYNDTPPYLYVSKGFGTSSLPLRFDARSEVILLRYQV</sequence>
<dbReference type="SUPFAM" id="SSF56300">
    <property type="entry name" value="Metallo-dependent phosphatases"/>
    <property type="match status" value="1"/>
</dbReference>
<accession>A0A1X9YRE1</accession>
<dbReference type="EMBL" id="CP021235">
    <property type="protein sequence ID" value="ARS35438.1"/>
    <property type="molecule type" value="Genomic_DNA"/>
</dbReference>
<evidence type="ECO:0000313" key="3">
    <source>
        <dbReference type="EMBL" id="ARS35438.1"/>
    </source>
</evidence>